<evidence type="ECO:0000256" key="5">
    <source>
        <dbReference type="ARBA" id="ARBA00023125"/>
    </source>
</evidence>
<organism evidence="9 10">
    <name type="scientific">Thomasclavelia cocleata</name>
    <dbReference type="NCBI Taxonomy" id="69824"/>
    <lineage>
        <taxon>Bacteria</taxon>
        <taxon>Bacillati</taxon>
        <taxon>Bacillota</taxon>
        <taxon>Erysipelotrichia</taxon>
        <taxon>Erysipelotrichales</taxon>
        <taxon>Coprobacillaceae</taxon>
        <taxon>Thomasclavelia</taxon>
    </lineage>
</organism>
<dbReference type="PROSITE" id="PS50943">
    <property type="entry name" value="HTH_CROC1"/>
    <property type="match status" value="1"/>
</dbReference>
<dbReference type="GO" id="GO:0016987">
    <property type="term" value="F:sigma factor activity"/>
    <property type="evidence" value="ECO:0007669"/>
    <property type="project" value="UniProtKB-KW"/>
</dbReference>
<dbReference type="NCBIfam" id="TIGR02980">
    <property type="entry name" value="SigBFG"/>
    <property type="match status" value="1"/>
</dbReference>
<dbReference type="InterPro" id="IPR000943">
    <property type="entry name" value="RNA_pol_sigma70"/>
</dbReference>
<reference evidence="10" key="1">
    <citation type="submission" date="2016-10" db="EMBL/GenBank/DDBJ databases">
        <authorList>
            <person name="Varghese N."/>
            <person name="Submissions S."/>
        </authorList>
    </citation>
    <scope>NUCLEOTIDE SEQUENCE [LARGE SCALE GENOMIC DNA]</scope>
    <source>
        <strain evidence="10">DSM 1551</strain>
    </source>
</reference>
<dbReference type="InterPro" id="IPR014284">
    <property type="entry name" value="RNA_pol_sigma-70_dom"/>
</dbReference>
<comment type="function">
    <text evidence="7">Sigma factors are initiation factors that promote the attachment of RNA polymerase to specific initiation sites and are then released.</text>
</comment>
<accession>A0A1I0HHJ6</accession>
<evidence type="ECO:0000313" key="10">
    <source>
        <dbReference type="Proteomes" id="UP000198558"/>
    </source>
</evidence>
<evidence type="ECO:0000256" key="1">
    <source>
        <dbReference type="ARBA" id="ARBA00007788"/>
    </source>
</evidence>
<dbReference type="PROSITE" id="PS00716">
    <property type="entry name" value="SIGMA70_2"/>
    <property type="match status" value="1"/>
</dbReference>
<dbReference type="InterPro" id="IPR007624">
    <property type="entry name" value="RNA_pol_sigma70_r3"/>
</dbReference>
<keyword evidence="5 7" id="KW-0238">DNA-binding</keyword>
<dbReference type="InterPro" id="IPR007627">
    <property type="entry name" value="RNA_pol_sigma70_r2"/>
</dbReference>
<keyword evidence="6 7" id="KW-0804">Transcription</keyword>
<dbReference type="PANTHER" id="PTHR30603:SF17">
    <property type="entry name" value="RNA POLYMERASE SIGMA-G FACTOR"/>
    <property type="match status" value="1"/>
</dbReference>
<dbReference type="Proteomes" id="UP000198558">
    <property type="component" value="Unassembled WGS sequence"/>
</dbReference>
<name>A0A1I0HHJ6_9FIRM</name>
<comment type="similarity">
    <text evidence="1 7">Belongs to the sigma-70 factor family.</text>
</comment>
<dbReference type="PROSITE" id="PS00715">
    <property type="entry name" value="SIGMA70_1"/>
    <property type="match status" value="1"/>
</dbReference>
<dbReference type="GO" id="GO:0003677">
    <property type="term" value="F:DNA binding"/>
    <property type="evidence" value="ECO:0007669"/>
    <property type="project" value="UniProtKB-KW"/>
</dbReference>
<evidence type="ECO:0000259" key="8">
    <source>
        <dbReference type="PROSITE" id="PS50943"/>
    </source>
</evidence>
<dbReference type="PANTHER" id="PTHR30603">
    <property type="entry name" value="RNA POLYMERASE SIGMA FACTOR RPO"/>
    <property type="match status" value="1"/>
</dbReference>
<dbReference type="InterPro" id="IPR001387">
    <property type="entry name" value="Cro/C1-type_HTH"/>
</dbReference>
<keyword evidence="2" id="KW-0749">Sporulation</keyword>
<dbReference type="Pfam" id="PF04542">
    <property type="entry name" value="Sigma70_r2"/>
    <property type="match status" value="1"/>
</dbReference>
<dbReference type="Gene3D" id="1.20.120.1810">
    <property type="match status" value="1"/>
</dbReference>
<keyword evidence="10" id="KW-1185">Reference proteome</keyword>
<keyword evidence="3 7" id="KW-0805">Transcription regulation</keyword>
<evidence type="ECO:0000256" key="7">
    <source>
        <dbReference type="RuleBase" id="RU362124"/>
    </source>
</evidence>
<protein>
    <recommendedName>
        <fullName evidence="7">RNA polymerase sigma factor</fullName>
    </recommendedName>
</protein>
<dbReference type="InterPro" id="IPR007630">
    <property type="entry name" value="RNA_pol_sigma70_r4"/>
</dbReference>
<dbReference type="InterPro" id="IPR014322">
    <property type="entry name" value="RNA_pol_sigma-B/F/G"/>
</dbReference>
<dbReference type="InterPro" id="IPR013325">
    <property type="entry name" value="RNA_pol_sigma_r2"/>
</dbReference>
<dbReference type="SUPFAM" id="SSF88659">
    <property type="entry name" value="Sigma3 and sigma4 domains of RNA polymerase sigma factors"/>
    <property type="match status" value="2"/>
</dbReference>
<dbReference type="Pfam" id="PF04545">
    <property type="entry name" value="Sigma70_r4"/>
    <property type="match status" value="1"/>
</dbReference>
<dbReference type="Pfam" id="PF04539">
    <property type="entry name" value="Sigma70_r3"/>
    <property type="match status" value="1"/>
</dbReference>
<evidence type="ECO:0000256" key="2">
    <source>
        <dbReference type="ARBA" id="ARBA00022969"/>
    </source>
</evidence>
<dbReference type="GO" id="GO:0030435">
    <property type="term" value="P:sporulation resulting in formation of a cellular spore"/>
    <property type="evidence" value="ECO:0007669"/>
    <property type="project" value="UniProtKB-KW"/>
</dbReference>
<dbReference type="InterPro" id="IPR013324">
    <property type="entry name" value="RNA_pol_sigma_r3/r4-like"/>
</dbReference>
<dbReference type="SUPFAM" id="SSF88946">
    <property type="entry name" value="Sigma2 domain of RNA polymerase sigma factors"/>
    <property type="match status" value="1"/>
</dbReference>
<dbReference type="Gene3D" id="1.20.140.160">
    <property type="match status" value="1"/>
</dbReference>
<dbReference type="CDD" id="cd06171">
    <property type="entry name" value="Sigma70_r4"/>
    <property type="match status" value="1"/>
</dbReference>
<dbReference type="GeneID" id="78289431"/>
<evidence type="ECO:0000256" key="4">
    <source>
        <dbReference type="ARBA" id="ARBA00023082"/>
    </source>
</evidence>
<dbReference type="AlphaFoldDB" id="A0A1I0HHJ6"/>
<gene>
    <name evidence="9" type="ORF">SAMN04489758_14911</name>
</gene>
<keyword evidence="4 7" id="KW-0731">Sigma factor</keyword>
<evidence type="ECO:0000256" key="6">
    <source>
        <dbReference type="ARBA" id="ARBA00023163"/>
    </source>
</evidence>
<dbReference type="OrthoDB" id="9809557at2"/>
<evidence type="ECO:0000313" key="9">
    <source>
        <dbReference type="EMBL" id="SET82482.1"/>
    </source>
</evidence>
<dbReference type="GO" id="GO:0006352">
    <property type="term" value="P:DNA-templated transcription initiation"/>
    <property type="evidence" value="ECO:0007669"/>
    <property type="project" value="InterPro"/>
</dbReference>
<dbReference type="EMBL" id="FOIN01000049">
    <property type="protein sequence ID" value="SET82482.1"/>
    <property type="molecule type" value="Genomic_DNA"/>
</dbReference>
<dbReference type="PRINTS" id="PR00046">
    <property type="entry name" value="SIGMA70FCT"/>
</dbReference>
<evidence type="ECO:0000256" key="3">
    <source>
        <dbReference type="ARBA" id="ARBA00023015"/>
    </source>
</evidence>
<sequence length="258" mass="29889">MNNYQVIINGYHEPKKRLTTKETYVLIDQYQATKDPEIKEKLVNDNAKLVISMTKRFYGRSDSSEDLFQVGMIGLLKAIENFDTSYGLKFSTYAVPLIIGEMKRYLRDNHQIKISRSIRDLAYKVLKVKDHYLAKFQREPTIKELANELETDQSAIIEALLSTNSVSSLQEEVKNDDGNNLKMIDSLSDDKTVVSRTNEKIDLYDALKLLDQKEHQVIKQRYFEGLSQSEIAKELFISQAQVSRIERKALNNLHNYLK</sequence>
<feature type="domain" description="HTH cro/C1-type" evidence="8">
    <location>
        <begin position="225"/>
        <end position="247"/>
    </location>
</feature>
<dbReference type="RefSeq" id="WP_092356483.1">
    <property type="nucleotide sequence ID" value="NZ_CANSQN010000042.1"/>
</dbReference>
<proteinExistence type="inferred from homology"/>
<dbReference type="InterPro" id="IPR050239">
    <property type="entry name" value="Sigma-70_RNA_pol_init_factors"/>
</dbReference>
<dbReference type="NCBIfam" id="TIGR02937">
    <property type="entry name" value="sigma70-ECF"/>
    <property type="match status" value="1"/>
</dbReference>